<feature type="compositionally biased region" description="Basic and acidic residues" evidence="2">
    <location>
        <begin position="312"/>
        <end position="327"/>
    </location>
</feature>
<feature type="region of interest" description="Disordered" evidence="2">
    <location>
        <begin position="261"/>
        <end position="391"/>
    </location>
</feature>
<dbReference type="Gene3D" id="1.25.10.10">
    <property type="entry name" value="Leucine-rich Repeat Variant"/>
    <property type="match status" value="2"/>
</dbReference>
<evidence type="ECO:0000313" key="3">
    <source>
        <dbReference type="EMBL" id="KAF6025174.1"/>
    </source>
</evidence>
<feature type="repeat" description="ARM" evidence="1">
    <location>
        <begin position="481"/>
        <end position="523"/>
    </location>
</feature>
<dbReference type="PROSITE" id="PS50176">
    <property type="entry name" value="ARM_REPEAT"/>
    <property type="match status" value="3"/>
</dbReference>
<evidence type="ECO:0000313" key="4">
    <source>
        <dbReference type="Proteomes" id="UP000593567"/>
    </source>
</evidence>
<dbReference type="InterPro" id="IPR016024">
    <property type="entry name" value="ARM-type_fold"/>
</dbReference>
<dbReference type="PANTHER" id="PTHR46241">
    <property type="entry name" value="ARMADILLO REPEAT-CONTAINING PROTEIN 4 ARMC4"/>
    <property type="match status" value="1"/>
</dbReference>
<feature type="compositionally biased region" description="Basic and acidic residues" evidence="2">
    <location>
        <begin position="275"/>
        <end position="304"/>
    </location>
</feature>
<dbReference type="AlphaFoldDB" id="A0A7J7JHU0"/>
<sequence>MLKNLNRGDDMVSTETIGKENTPCIRLHKDSDGLYKMSVQTVAAIVQVLNIARDRRLDETRACLEANPDPTAVIAGDRFSSVKGEDLSTYRYMQEIMKEGDSEEDIEQKRITLKLVMHIQKEDIDLLQSYAEAISGTSRPTPVTVEGDVALIKEFCGEDEDVHVLEDISFTTDHKFENHCRSPPWRQILGDIAYIEVKPHDEDPFFITASTTGYFVNKGWVKEKCDLDYEPAGEVNSNLVELLKTKSAKFAELIVRQPLESRKQQKAASDVTMIESRKDDANANEAEREKEREMRRKEDEEQRNKGRKETKKHLEPTLKWIEESPKADKKKKVVAKADAETKGSEAIKPRRPLASRGKSKTPYQEEDSFSESSSESEEEEEVLERRQDAGSDLPSDYWQIQKLVKYLKGGNQTATIIALCAMRDFNLNQETIQLAIRDVGGLEVLINLLDTEDIKCKIGALNILKYISKNAQIRKAIADLGGLQTMVKILRDPNKQLKALSAETIANVAKFRRARRTVRQHGGIRKLVGLLDCAPLSTASTPEHEMDVEVARCGALALWSCSKSTKNKQAMRKAGAIPLLARLLKSTHESMLVPVVGTLQECASEPSYRLAIRTEGMIEDLVTNLKSENAELQMHCASAIFKCAEEKETRDLVKQYGGLYPLVNLLNNVDNKELLAAATGAIWKCAISAENVQKFQELKAIDLLVNLLNDQPEEVLVNVVGALGECAKDPPNRAQIRKAGGISPLVHLLTGTNQALLINVTRAVGQCAEEPDNMAIIDRLDGVRLLWSLLKNQNVEVQASAAWAICPCIENAKDAGEMVRSFVGGLELIVSLLKSEEQEVLASVCAAIANIAKDEENLAVITDHGVVPMLAKLTNTTDDKLRRHLAEAIARCCSWGNNRVSFGNERAVAPLVHYLKSKDKHVHRSTARALFQLSKDPDNCITMHEAGVVKPLMEMVGSEDTVLQEAAAGCISNIRRLALANEKAKYS</sequence>
<name>A0A7J7JHU0_BUGNE</name>
<dbReference type="EMBL" id="VXIV02002488">
    <property type="protein sequence ID" value="KAF6025174.1"/>
    <property type="molecule type" value="Genomic_DNA"/>
</dbReference>
<protein>
    <submittedName>
        <fullName evidence="3">ARMC4</fullName>
    </submittedName>
</protein>
<dbReference type="SMART" id="SM00185">
    <property type="entry name" value="ARM"/>
    <property type="match status" value="12"/>
</dbReference>
<feature type="repeat" description="ARM" evidence="1">
    <location>
        <begin position="824"/>
        <end position="866"/>
    </location>
</feature>
<organism evidence="3 4">
    <name type="scientific">Bugula neritina</name>
    <name type="common">Brown bryozoan</name>
    <name type="synonym">Sertularia neritina</name>
    <dbReference type="NCBI Taxonomy" id="10212"/>
    <lineage>
        <taxon>Eukaryota</taxon>
        <taxon>Metazoa</taxon>
        <taxon>Spiralia</taxon>
        <taxon>Lophotrochozoa</taxon>
        <taxon>Bryozoa</taxon>
        <taxon>Gymnolaemata</taxon>
        <taxon>Cheilostomatida</taxon>
        <taxon>Flustrina</taxon>
        <taxon>Buguloidea</taxon>
        <taxon>Bugulidae</taxon>
        <taxon>Bugula</taxon>
    </lineage>
</organism>
<feature type="compositionally biased region" description="Basic residues" evidence="2">
    <location>
        <begin position="349"/>
        <end position="359"/>
    </location>
</feature>
<comment type="caution">
    <text evidence="3">The sequence shown here is derived from an EMBL/GenBank/DDBJ whole genome shotgun (WGS) entry which is preliminary data.</text>
</comment>
<proteinExistence type="predicted"/>
<keyword evidence="4" id="KW-1185">Reference proteome</keyword>
<feature type="compositionally biased region" description="Acidic residues" evidence="2">
    <location>
        <begin position="364"/>
        <end position="382"/>
    </location>
</feature>
<gene>
    <name evidence="3" type="ORF">EB796_016516</name>
</gene>
<dbReference type="OrthoDB" id="1683831at2759"/>
<dbReference type="Proteomes" id="UP000593567">
    <property type="component" value="Unassembled WGS sequence"/>
</dbReference>
<feature type="compositionally biased region" description="Basic and acidic residues" evidence="2">
    <location>
        <begin position="335"/>
        <end position="348"/>
    </location>
</feature>
<evidence type="ECO:0000256" key="1">
    <source>
        <dbReference type="PROSITE-ProRule" id="PRU00259"/>
    </source>
</evidence>
<evidence type="ECO:0000256" key="2">
    <source>
        <dbReference type="SAM" id="MobiDB-lite"/>
    </source>
</evidence>
<reference evidence="3" key="1">
    <citation type="submission" date="2020-06" db="EMBL/GenBank/DDBJ databases">
        <title>Draft genome of Bugula neritina, a colonial animal packing powerful symbionts and potential medicines.</title>
        <authorList>
            <person name="Rayko M."/>
        </authorList>
    </citation>
    <scope>NUCLEOTIDE SEQUENCE [LARGE SCALE GENOMIC DNA]</scope>
    <source>
        <strain evidence="3">Kwan_BN1</strain>
    </source>
</reference>
<dbReference type="InterPro" id="IPR000225">
    <property type="entry name" value="Armadillo"/>
</dbReference>
<dbReference type="SUPFAM" id="SSF48371">
    <property type="entry name" value="ARM repeat"/>
    <property type="match status" value="2"/>
</dbReference>
<accession>A0A7J7JHU0</accession>
<dbReference type="InterPro" id="IPR011989">
    <property type="entry name" value="ARM-like"/>
</dbReference>
<dbReference type="Pfam" id="PF00514">
    <property type="entry name" value="Arm"/>
    <property type="match status" value="3"/>
</dbReference>
<feature type="repeat" description="ARM" evidence="1">
    <location>
        <begin position="699"/>
        <end position="741"/>
    </location>
</feature>
<dbReference type="PANTHER" id="PTHR46241:SF1">
    <property type="entry name" value="OUTER DYNEIN ARM-DOCKING COMPLEX SUBUNIT 2"/>
    <property type="match status" value="1"/>
</dbReference>